<dbReference type="PANTHER" id="PTHR35726:SF4">
    <property type="entry name" value="GLUTAMIC ACID-RICH PROTEIN-LIKE"/>
    <property type="match status" value="1"/>
</dbReference>
<name>A0AAE2CDI0_9LAMI</name>
<accession>A0AAE2CDI0</accession>
<sequence length="139" mass="14840">MEDGRRTTHMFDASAYLLFEASGDSEAQCSDAGALDLEPGAAAADDDAQSCSYGSVSDGVGVREVDMDHVSGDDLRGADFYYEEEDDGGGSEGEEDGVVDQWRGKEKAAVKSNGCEDSNAKTMNEREGDRLFWEACLAS</sequence>
<reference evidence="2" key="1">
    <citation type="submission" date="2020-06" db="EMBL/GenBank/DDBJ databases">
        <authorList>
            <person name="Li T."/>
            <person name="Hu X."/>
            <person name="Zhang T."/>
            <person name="Song X."/>
            <person name="Zhang H."/>
            <person name="Dai N."/>
            <person name="Sheng W."/>
            <person name="Hou X."/>
            <person name="Wei L."/>
        </authorList>
    </citation>
    <scope>NUCLEOTIDE SEQUENCE</scope>
    <source>
        <strain evidence="2">3651</strain>
        <tissue evidence="2">Leaf</tissue>
    </source>
</reference>
<feature type="region of interest" description="Disordered" evidence="1">
    <location>
        <begin position="67"/>
        <end position="124"/>
    </location>
</feature>
<dbReference type="PANTHER" id="PTHR35726">
    <property type="entry name" value="GLUTAMIC ACID-RICH PROTEIN-LIKE"/>
    <property type="match status" value="1"/>
</dbReference>
<keyword evidence="3" id="KW-1185">Reference proteome</keyword>
<protein>
    <submittedName>
        <fullName evidence="2">Uncharacterized protein</fullName>
    </submittedName>
</protein>
<feature type="compositionally biased region" description="Acidic residues" evidence="1">
    <location>
        <begin position="81"/>
        <end position="98"/>
    </location>
</feature>
<comment type="caution">
    <text evidence="2">The sequence shown here is derived from an EMBL/GenBank/DDBJ whole genome shotgun (WGS) entry which is preliminary data.</text>
</comment>
<dbReference type="Proteomes" id="UP001293254">
    <property type="component" value="Unassembled WGS sequence"/>
</dbReference>
<evidence type="ECO:0000256" key="1">
    <source>
        <dbReference type="SAM" id="MobiDB-lite"/>
    </source>
</evidence>
<dbReference type="EMBL" id="JACGWO010000009">
    <property type="protein sequence ID" value="KAK4418203.1"/>
    <property type="molecule type" value="Genomic_DNA"/>
</dbReference>
<dbReference type="AlphaFoldDB" id="A0AAE2CDI0"/>
<proteinExistence type="predicted"/>
<evidence type="ECO:0000313" key="3">
    <source>
        <dbReference type="Proteomes" id="UP001293254"/>
    </source>
</evidence>
<gene>
    <name evidence="2" type="ORF">Salat_2233000</name>
</gene>
<feature type="compositionally biased region" description="Basic and acidic residues" evidence="1">
    <location>
        <begin position="67"/>
        <end position="77"/>
    </location>
</feature>
<reference evidence="2" key="2">
    <citation type="journal article" date="2024" name="Plant">
        <title>Genomic evolution and insights into agronomic trait innovations of Sesamum species.</title>
        <authorList>
            <person name="Miao H."/>
            <person name="Wang L."/>
            <person name="Qu L."/>
            <person name="Liu H."/>
            <person name="Sun Y."/>
            <person name="Le M."/>
            <person name="Wang Q."/>
            <person name="Wei S."/>
            <person name="Zheng Y."/>
            <person name="Lin W."/>
            <person name="Duan Y."/>
            <person name="Cao H."/>
            <person name="Xiong S."/>
            <person name="Wang X."/>
            <person name="Wei L."/>
            <person name="Li C."/>
            <person name="Ma Q."/>
            <person name="Ju M."/>
            <person name="Zhao R."/>
            <person name="Li G."/>
            <person name="Mu C."/>
            <person name="Tian Q."/>
            <person name="Mei H."/>
            <person name="Zhang T."/>
            <person name="Gao T."/>
            <person name="Zhang H."/>
        </authorList>
    </citation>
    <scope>NUCLEOTIDE SEQUENCE</scope>
    <source>
        <strain evidence="2">3651</strain>
    </source>
</reference>
<evidence type="ECO:0000313" key="2">
    <source>
        <dbReference type="EMBL" id="KAK4418203.1"/>
    </source>
</evidence>
<organism evidence="2 3">
    <name type="scientific">Sesamum alatum</name>
    <dbReference type="NCBI Taxonomy" id="300844"/>
    <lineage>
        <taxon>Eukaryota</taxon>
        <taxon>Viridiplantae</taxon>
        <taxon>Streptophyta</taxon>
        <taxon>Embryophyta</taxon>
        <taxon>Tracheophyta</taxon>
        <taxon>Spermatophyta</taxon>
        <taxon>Magnoliopsida</taxon>
        <taxon>eudicotyledons</taxon>
        <taxon>Gunneridae</taxon>
        <taxon>Pentapetalae</taxon>
        <taxon>asterids</taxon>
        <taxon>lamiids</taxon>
        <taxon>Lamiales</taxon>
        <taxon>Pedaliaceae</taxon>
        <taxon>Sesamum</taxon>
    </lineage>
</organism>